<dbReference type="PANTHER" id="PTHR46772">
    <property type="entry name" value="BHLH DOMAIN-CONTAINING PROTEIN"/>
    <property type="match status" value="1"/>
</dbReference>
<dbReference type="GO" id="GO:0004523">
    <property type="term" value="F:RNA-DNA hybrid ribonuclease activity"/>
    <property type="evidence" value="ECO:0007669"/>
    <property type="project" value="InterPro"/>
</dbReference>
<dbReference type="PROSITE" id="PS50888">
    <property type="entry name" value="BHLH"/>
    <property type="match status" value="1"/>
</dbReference>
<feature type="coiled-coil region" evidence="5">
    <location>
        <begin position="121"/>
        <end position="148"/>
    </location>
</feature>
<evidence type="ECO:0000313" key="9">
    <source>
        <dbReference type="Proteomes" id="UP001237642"/>
    </source>
</evidence>
<dbReference type="Proteomes" id="UP001237642">
    <property type="component" value="Unassembled WGS sequence"/>
</dbReference>
<dbReference type="AlphaFoldDB" id="A0AAD8H3K9"/>
<evidence type="ECO:0000256" key="1">
    <source>
        <dbReference type="ARBA" id="ARBA00004123"/>
    </source>
</evidence>
<evidence type="ECO:0000256" key="2">
    <source>
        <dbReference type="ARBA" id="ARBA00023015"/>
    </source>
</evidence>
<dbReference type="EMBL" id="JAUIZM010000010">
    <property type="protein sequence ID" value="KAK1358886.1"/>
    <property type="molecule type" value="Genomic_DNA"/>
</dbReference>
<dbReference type="SMART" id="SM00353">
    <property type="entry name" value="HLH"/>
    <property type="match status" value="1"/>
</dbReference>
<dbReference type="SUPFAM" id="SSF47459">
    <property type="entry name" value="HLH, helix-loop-helix DNA-binding domain"/>
    <property type="match status" value="1"/>
</dbReference>
<feature type="region of interest" description="Disordered" evidence="6">
    <location>
        <begin position="25"/>
        <end position="89"/>
    </location>
</feature>
<feature type="compositionally biased region" description="Basic and acidic residues" evidence="6">
    <location>
        <begin position="53"/>
        <end position="62"/>
    </location>
</feature>
<evidence type="ECO:0000313" key="8">
    <source>
        <dbReference type="EMBL" id="KAK1358886.1"/>
    </source>
</evidence>
<reference evidence="8" key="1">
    <citation type="submission" date="2023-02" db="EMBL/GenBank/DDBJ databases">
        <title>Genome of toxic invasive species Heracleum sosnowskyi carries increased number of genes despite the absence of recent whole-genome duplications.</title>
        <authorList>
            <person name="Schelkunov M."/>
            <person name="Shtratnikova V."/>
            <person name="Makarenko M."/>
            <person name="Klepikova A."/>
            <person name="Omelchenko D."/>
            <person name="Novikova G."/>
            <person name="Obukhova E."/>
            <person name="Bogdanov V."/>
            <person name="Penin A."/>
            <person name="Logacheva M."/>
        </authorList>
    </citation>
    <scope>NUCLEOTIDE SEQUENCE</scope>
    <source>
        <strain evidence="8">Hsosn_3</strain>
        <tissue evidence="8">Leaf</tissue>
    </source>
</reference>
<dbReference type="GO" id="GO:0003700">
    <property type="term" value="F:DNA-binding transcription factor activity"/>
    <property type="evidence" value="ECO:0007669"/>
    <property type="project" value="InterPro"/>
</dbReference>
<dbReference type="Gene3D" id="4.10.280.10">
    <property type="entry name" value="Helix-loop-helix DNA-binding domain"/>
    <property type="match status" value="1"/>
</dbReference>
<dbReference type="GO" id="GO:0046983">
    <property type="term" value="F:protein dimerization activity"/>
    <property type="evidence" value="ECO:0007669"/>
    <property type="project" value="InterPro"/>
</dbReference>
<protein>
    <recommendedName>
        <fullName evidence="7">BHLH domain-containing protein</fullName>
    </recommendedName>
</protein>
<evidence type="ECO:0000259" key="7">
    <source>
        <dbReference type="PROSITE" id="PS50888"/>
    </source>
</evidence>
<name>A0AAD8H3K9_9APIA</name>
<proteinExistence type="predicted"/>
<dbReference type="CDD" id="cd11393">
    <property type="entry name" value="bHLH_AtbHLH_like"/>
    <property type="match status" value="1"/>
</dbReference>
<dbReference type="Gene3D" id="3.30.420.10">
    <property type="entry name" value="Ribonuclease H-like superfamily/Ribonuclease H"/>
    <property type="match status" value="1"/>
</dbReference>
<dbReference type="InterPro" id="IPR002156">
    <property type="entry name" value="RNaseH_domain"/>
</dbReference>
<dbReference type="PANTHER" id="PTHR46772:SF8">
    <property type="entry name" value="TRANSCRIPTION FACTOR BHLH95"/>
    <property type="match status" value="1"/>
</dbReference>
<evidence type="ECO:0000256" key="5">
    <source>
        <dbReference type="SAM" id="Coils"/>
    </source>
</evidence>
<keyword evidence="5" id="KW-0175">Coiled coil</keyword>
<dbReference type="InterPro" id="IPR036638">
    <property type="entry name" value="HLH_DNA-bd_sf"/>
</dbReference>
<dbReference type="InterPro" id="IPR011598">
    <property type="entry name" value="bHLH_dom"/>
</dbReference>
<evidence type="ECO:0000256" key="4">
    <source>
        <dbReference type="ARBA" id="ARBA00023242"/>
    </source>
</evidence>
<dbReference type="Pfam" id="PF00010">
    <property type="entry name" value="HLH"/>
    <property type="match status" value="1"/>
</dbReference>
<dbReference type="InterPro" id="IPR045239">
    <property type="entry name" value="bHLH95_bHLH"/>
</dbReference>
<dbReference type="InterPro" id="IPR012337">
    <property type="entry name" value="RNaseH-like_sf"/>
</dbReference>
<dbReference type="GO" id="GO:0009960">
    <property type="term" value="P:endosperm development"/>
    <property type="evidence" value="ECO:0007669"/>
    <property type="project" value="InterPro"/>
</dbReference>
<dbReference type="Pfam" id="PF13456">
    <property type="entry name" value="RVT_3"/>
    <property type="match status" value="1"/>
</dbReference>
<dbReference type="InterPro" id="IPR036397">
    <property type="entry name" value="RNaseH_sf"/>
</dbReference>
<organism evidence="8 9">
    <name type="scientific">Heracleum sosnowskyi</name>
    <dbReference type="NCBI Taxonomy" id="360622"/>
    <lineage>
        <taxon>Eukaryota</taxon>
        <taxon>Viridiplantae</taxon>
        <taxon>Streptophyta</taxon>
        <taxon>Embryophyta</taxon>
        <taxon>Tracheophyta</taxon>
        <taxon>Spermatophyta</taxon>
        <taxon>Magnoliopsida</taxon>
        <taxon>eudicotyledons</taxon>
        <taxon>Gunneridae</taxon>
        <taxon>Pentapetalae</taxon>
        <taxon>asterids</taxon>
        <taxon>campanulids</taxon>
        <taxon>Apiales</taxon>
        <taxon>Apiaceae</taxon>
        <taxon>Apioideae</taxon>
        <taxon>apioid superclade</taxon>
        <taxon>Tordylieae</taxon>
        <taxon>Tordyliinae</taxon>
        <taxon>Heracleum</taxon>
    </lineage>
</organism>
<sequence length="523" mass="58867">MSTDLGVDLIFENDETWDFLNLEINSSGESGHHQDGEKHHDSSTPSSEMMPPGEKESSDKEGKKKMKNKEKGCEGKREASEQDQVHIFTERERRKKMRTMFTNLHALLPQLPAKADKSTIVDEAVSYIKSLEHTLQRLEKQKKERLQGVVPIRNYSKMMCPPKGVMDTREAFVANQVSANANVAAFNPAPATPQFSPSLQSWRSKSLMLNVSGLDAQICVCSNKTSGLFTGICLVLEKYKLEIISAHVSSDNARDMYMIHTHRIKKVWDGKEVTVAIVMDNSFKSVVDWREARQKKDGLNQSNRQEKQASTCKWEPPKQGMLKVNVDASFFPGAATFSIGMVLRDHQGSVMAGKTLCLTSPASVFEAETIEIREALSWLKEQQLHNHTVMVETDSLLVVQGIEKKVTNLLEVGEVPDQCLMLLSDLVVTSIHFVGNQVRVAHEIRKKLATGRGFWLLTGLVIEIGWCFAEHWRLDMGLGPVDERFQVIEEEEMQAQAVEEEEVEGMGEWLMHDFGSPSMGYQN</sequence>
<comment type="subcellular location">
    <subcellularLocation>
        <location evidence="1">Nucleus</location>
    </subcellularLocation>
</comment>
<evidence type="ECO:0000256" key="6">
    <source>
        <dbReference type="SAM" id="MobiDB-lite"/>
    </source>
</evidence>
<dbReference type="GO" id="GO:0005634">
    <property type="term" value="C:nucleus"/>
    <property type="evidence" value="ECO:0007669"/>
    <property type="project" value="UniProtKB-SubCell"/>
</dbReference>
<comment type="caution">
    <text evidence="8">The sequence shown here is derived from an EMBL/GenBank/DDBJ whole genome shotgun (WGS) entry which is preliminary data.</text>
</comment>
<keyword evidence="4" id="KW-0539">Nucleus</keyword>
<dbReference type="InterPro" id="IPR044278">
    <property type="entry name" value="BHLH95-like"/>
</dbReference>
<dbReference type="GO" id="GO:0003676">
    <property type="term" value="F:nucleic acid binding"/>
    <property type="evidence" value="ECO:0007669"/>
    <property type="project" value="InterPro"/>
</dbReference>
<feature type="domain" description="BHLH" evidence="7">
    <location>
        <begin position="81"/>
        <end position="131"/>
    </location>
</feature>
<keyword evidence="3" id="KW-0804">Transcription</keyword>
<feature type="compositionally biased region" description="Basic and acidic residues" evidence="6">
    <location>
        <begin position="69"/>
        <end position="89"/>
    </location>
</feature>
<keyword evidence="9" id="KW-1185">Reference proteome</keyword>
<accession>A0AAD8H3K9</accession>
<dbReference type="InterPro" id="IPR044730">
    <property type="entry name" value="RNase_H-like_dom_plant"/>
</dbReference>
<dbReference type="SUPFAM" id="SSF53098">
    <property type="entry name" value="Ribonuclease H-like"/>
    <property type="match status" value="1"/>
</dbReference>
<dbReference type="CDD" id="cd06222">
    <property type="entry name" value="RNase_H_like"/>
    <property type="match status" value="1"/>
</dbReference>
<reference evidence="8" key="2">
    <citation type="submission" date="2023-05" db="EMBL/GenBank/DDBJ databases">
        <authorList>
            <person name="Schelkunov M.I."/>
        </authorList>
    </citation>
    <scope>NUCLEOTIDE SEQUENCE</scope>
    <source>
        <strain evidence="8">Hsosn_3</strain>
        <tissue evidence="8">Leaf</tissue>
    </source>
</reference>
<gene>
    <name evidence="8" type="ORF">POM88_043360</name>
</gene>
<evidence type="ECO:0000256" key="3">
    <source>
        <dbReference type="ARBA" id="ARBA00023163"/>
    </source>
</evidence>
<keyword evidence="2" id="KW-0805">Transcription regulation</keyword>
<feature type="compositionally biased region" description="Basic and acidic residues" evidence="6">
    <location>
        <begin position="30"/>
        <end position="42"/>
    </location>
</feature>